<protein>
    <submittedName>
        <fullName evidence="3">M23 family metallopeptidase</fullName>
    </submittedName>
</protein>
<dbReference type="Proteomes" id="UP001152755">
    <property type="component" value="Unassembled WGS sequence"/>
</dbReference>
<gene>
    <name evidence="3" type="ORF">NVS88_13860</name>
</gene>
<keyword evidence="4" id="KW-1185">Reference proteome</keyword>
<sequence>MTRRSPDPAPPATRRPAARAARAALALPGLAVLLTGLLSGCSSASGSRPATAPAPNWADETVRPDAQAQATPIAVRVVSTPRTVVAADGFVHLPYAIALQNLSAYPVTVQSIQALNADTQGTAIANLSGPALEEAVAQFPESTADSTATPEPAAGPNDASASPAVLAPGSSATVDIDAFVPMRTTIARIEHRVSIDWTEQTRPLSLTFTAARTTVDAADAVVVSPPLRGPGWVAAAGCCQTADRPDAPRAVDGTLVPADRFALDLRKLDAAGGFGTAATSSAPEPVLAVGDATVVAATPGSVILDLGPGGGRYATYTHLHDTAVRAGERVHTGQVIGHLAATASPRLGFAVVDRPSLRQSRGLPYEFTAFSGLGRVTDLPAMTAPTGDAPLPVDPSVLTGPHNRQLPLVGQVLGFS</sequence>
<feature type="compositionally biased region" description="Polar residues" evidence="1">
    <location>
        <begin position="140"/>
        <end position="149"/>
    </location>
</feature>
<evidence type="ECO:0000313" key="4">
    <source>
        <dbReference type="Proteomes" id="UP001152755"/>
    </source>
</evidence>
<evidence type="ECO:0000256" key="1">
    <source>
        <dbReference type="SAM" id="MobiDB-lite"/>
    </source>
</evidence>
<dbReference type="EMBL" id="JANRHA010000009">
    <property type="protein sequence ID" value="MDG3015642.1"/>
    <property type="molecule type" value="Genomic_DNA"/>
</dbReference>
<dbReference type="Gene3D" id="2.70.70.10">
    <property type="entry name" value="Glucose Permease (Domain IIA)"/>
    <property type="match status" value="1"/>
</dbReference>
<dbReference type="CDD" id="cd12797">
    <property type="entry name" value="M23_peptidase"/>
    <property type="match status" value="1"/>
</dbReference>
<dbReference type="RefSeq" id="WP_332520145.1">
    <property type="nucleotide sequence ID" value="NZ_JANRHA010000009.1"/>
</dbReference>
<feature type="region of interest" description="Disordered" evidence="1">
    <location>
        <begin position="138"/>
        <end position="166"/>
    </location>
</feature>
<dbReference type="InterPro" id="IPR011055">
    <property type="entry name" value="Dup_hybrid_motif"/>
</dbReference>
<name>A0A9X4M3S7_9ACTN</name>
<accession>A0A9X4M3S7</accession>
<evidence type="ECO:0000313" key="3">
    <source>
        <dbReference type="EMBL" id="MDG3015642.1"/>
    </source>
</evidence>
<proteinExistence type="predicted"/>
<dbReference type="AlphaFoldDB" id="A0A9X4M3S7"/>
<dbReference type="SUPFAM" id="SSF51261">
    <property type="entry name" value="Duplicated hybrid motif"/>
    <property type="match status" value="1"/>
</dbReference>
<comment type="caution">
    <text evidence="3">The sequence shown here is derived from an EMBL/GenBank/DDBJ whole genome shotgun (WGS) entry which is preliminary data.</text>
</comment>
<reference evidence="3" key="1">
    <citation type="submission" date="2022-08" db="EMBL/GenBank/DDBJ databases">
        <title>Genome analysis of Corynebacteriales strain.</title>
        <authorList>
            <person name="Lee S.D."/>
        </authorList>
    </citation>
    <scope>NUCLEOTIDE SEQUENCE</scope>
    <source>
        <strain evidence="3">D3-21</strain>
    </source>
</reference>
<dbReference type="Pfam" id="PF01551">
    <property type="entry name" value="Peptidase_M23"/>
    <property type="match status" value="1"/>
</dbReference>
<dbReference type="InterPro" id="IPR016047">
    <property type="entry name" value="M23ase_b-sheet_dom"/>
</dbReference>
<organism evidence="3 4">
    <name type="scientific">Speluncibacter jeojiensis</name>
    <dbReference type="NCBI Taxonomy" id="2710754"/>
    <lineage>
        <taxon>Bacteria</taxon>
        <taxon>Bacillati</taxon>
        <taxon>Actinomycetota</taxon>
        <taxon>Actinomycetes</taxon>
        <taxon>Mycobacteriales</taxon>
        <taxon>Speluncibacteraceae</taxon>
        <taxon>Speluncibacter</taxon>
    </lineage>
</organism>
<feature type="domain" description="M23ase beta-sheet core" evidence="2">
    <location>
        <begin position="280"/>
        <end position="350"/>
    </location>
</feature>
<evidence type="ECO:0000259" key="2">
    <source>
        <dbReference type="Pfam" id="PF01551"/>
    </source>
</evidence>
<feature type="region of interest" description="Disordered" evidence="1">
    <location>
        <begin position="44"/>
        <end position="65"/>
    </location>
</feature>